<dbReference type="OrthoDB" id="5550281at2759"/>
<protein>
    <recommendedName>
        <fullName evidence="4">HMG box domain-containing protein</fullName>
    </recommendedName>
</protein>
<organism evidence="5 6">
    <name type="scientific">Talaromyces amestolkiae</name>
    <dbReference type="NCBI Taxonomy" id="1196081"/>
    <lineage>
        <taxon>Eukaryota</taxon>
        <taxon>Fungi</taxon>
        <taxon>Dikarya</taxon>
        <taxon>Ascomycota</taxon>
        <taxon>Pezizomycotina</taxon>
        <taxon>Eurotiomycetes</taxon>
        <taxon>Eurotiomycetidae</taxon>
        <taxon>Eurotiales</taxon>
        <taxon>Trichocomaceae</taxon>
        <taxon>Talaromyces</taxon>
        <taxon>Talaromyces sect. Talaromyces</taxon>
    </lineage>
</organism>
<name>A0A364LE68_TALAM</name>
<dbReference type="SMART" id="SM00398">
    <property type="entry name" value="HMG"/>
    <property type="match status" value="1"/>
</dbReference>
<evidence type="ECO:0000256" key="2">
    <source>
        <dbReference type="PROSITE-ProRule" id="PRU00267"/>
    </source>
</evidence>
<evidence type="ECO:0000256" key="1">
    <source>
        <dbReference type="ARBA" id="ARBA00023125"/>
    </source>
</evidence>
<feature type="compositionally biased region" description="Acidic residues" evidence="3">
    <location>
        <begin position="264"/>
        <end position="283"/>
    </location>
</feature>
<evidence type="ECO:0000256" key="3">
    <source>
        <dbReference type="SAM" id="MobiDB-lite"/>
    </source>
</evidence>
<dbReference type="GeneID" id="63799334"/>
<dbReference type="InterPro" id="IPR036910">
    <property type="entry name" value="HMG_box_dom_sf"/>
</dbReference>
<dbReference type="Gene3D" id="1.10.30.10">
    <property type="entry name" value="High mobility group box domain"/>
    <property type="match status" value="1"/>
</dbReference>
<feature type="DNA-binding region" description="HMG box" evidence="2">
    <location>
        <begin position="167"/>
        <end position="236"/>
    </location>
</feature>
<dbReference type="InterPro" id="IPR009071">
    <property type="entry name" value="HMG_box_dom"/>
</dbReference>
<sequence length="365" mass="39047">MSRKDESKAKDAIVTVNIDDFTRTRDSPTAAPLPHAIPSPDIASSLQHAALEIHRASAGILSLGDHSTQQEKQLIYSQVIVNLAALQAAISDLSRAYINHANTILRGGPVNLETSLGSGLAGGFATSLLESSLLGGALGQHALGQEAKLETGEKKKRKRAPPDPNAPKRALTPYFLYMQHNRSLIANELGPDAKPKDVADEGTVRWANMSNEEKEVWKNLYNDNLAVYRAKMKAYKAHKAGLPVPEDDNAKADSQLQQSVAAEVEAEEDSDSDSDDEDEESADEPAKEPTPPPSNKRRRGGAKAPASPVGTKKASPVKKAAQPVQPAQPTPTPAKKDAPSRKSLGASSEGKRTKKKRKSEVGADE</sequence>
<feature type="region of interest" description="Disordered" evidence="3">
    <location>
        <begin position="242"/>
        <end position="365"/>
    </location>
</feature>
<dbReference type="RefSeq" id="XP_040738622.1">
    <property type="nucleotide sequence ID" value="XM_040872716.1"/>
</dbReference>
<feature type="domain" description="HMG box" evidence="4">
    <location>
        <begin position="167"/>
        <end position="236"/>
    </location>
</feature>
<dbReference type="STRING" id="1196081.A0A364LE68"/>
<evidence type="ECO:0000259" key="4">
    <source>
        <dbReference type="PROSITE" id="PS50118"/>
    </source>
</evidence>
<comment type="caution">
    <text evidence="5">The sequence shown here is derived from an EMBL/GenBank/DDBJ whole genome shotgun (WGS) entry which is preliminary data.</text>
</comment>
<dbReference type="EMBL" id="MIKG01000029">
    <property type="protein sequence ID" value="RAO74108.1"/>
    <property type="molecule type" value="Genomic_DNA"/>
</dbReference>
<gene>
    <name evidence="5" type="ORF">BHQ10_010120</name>
</gene>
<dbReference type="Proteomes" id="UP000249363">
    <property type="component" value="Unassembled WGS sequence"/>
</dbReference>
<reference evidence="5 6" key="1">
    <citation type="journal article" date="2017" name="Biotechnol. Biofuels">
        <title>Differential beta-glucosidase expression as a function of carbon source availability in Talaromyces amestolkiae: a genomic and proteomic approach.</title>
        <authorList>
            <person name="de Eugenio L.I."/>
            <person name="Mendez-Liter J.A."/>
            <person name="Nieto-Dominguez M."/>
            <person name="Alonso L."/>
            <person name="Gil-Munoz J."/>
            <person name="Barriuso J."/>
            <person name="Prieto A."/>
            <person name="Martinez M.J."/>
        </authorList>
    </citation>
    <scope>NUCLEOTIDE SEQUENCE [LARGE SCALE GENOMIC DNA]</scope>
    <source>
        <strain evidence="5 6">CIB</strain>
    </source>
</reference>
<dbReference type="GO" id="GO:0003677">
    <property type="term" value="F:DNA binding"/>
    <property type="evidence" value="ECO:0007669"/>
    <property type="project" value="UniProtKB-UniRule"/>
</dbReference>
<dbReference type="PANTHER" id="PTHR48112:SF5">
    <property type="entry name" value="BOX PROTEIN, PUTATIVE (AFU_ORTHOLOGUE AFUA_1G04550)-RELATED"/>
    <property type="match status" value="1"/>
</dbReference>
<feature type="region of interest" description="Disordered" evidence="3">
    <location>
        <begin position="145"/>
        <end position="169"/>
    </location>
</feature>
<evidence type="ECO:0000313" key="5">
    <source>
        <dbReference type="EMBL" id="RAO74108.1"/>
    </source>
</evidence>
<proteinExistence type="predicted"/>
<dbReference type="GO" id="GO:0005634">
    <property type="term" value="C:nucleus"/>
    <property type="evidence" value="ECO:0007669"/>
    <property type="project" value="UniProtKB-UniRule"/>
</dbReference>
<evidence type="ECO:0000313" key="6">
    <source>
        <dbReference type="Proteomes" id="UP000249363"/>
    </source>
</evidence>
<accession>A0A364LE68</accession>
<dbReference type="Pfam" id="PF00505">
    <property type="entry name" value="HMG_box"/>
    <property type="match status" value="1"/>
</dbReference>
<dbReference type="SUPFAM" id="SSF47095">
    <property type="entry name" value="HMG-box"/>
    <property type="match status" value="1"/>
</dbReference>
<dbReference type="PROSITE" id="PS50118">
    <property type="entry name" value="HMG_BOX_2"/>
    <property type="match status" value="1"/>
</dbReference>
<keyword evidence="1 2" id="KW-0238">DNA-binding</keyword>
<keyword evidence="6" id="KW-1185">Reference proteome</keyword>
<dbReference type="InterPro" id="IPR050342">
    <property type="entry name" value="HMGB"/>
</dbReference>
<dbReference type="AlphaFoldDB" id="A0A364LE68"/>
<dbReference type="PANTHER" id="PTHR48112">
    <property type="entry name" value="HIGH MOBILITY GROUP PROTEIN DSP1"/>
    <property type="match status" value="1"/>
</dbReference>
<keyword evidence="2" id="KW-0539">Nucleus</keyword>